<sequence length="161" mass="17953">MYSQQIILYVVLIVGALVGATYAQNTLKLSKKIQLAILGALIGFVIYDLYMCYSVRIAVEEAASRGIADASVELGQRGLPTSDNQFQAKMNNVKEEAIRNNIEHALEMRFYWAWYGYLIFIVLGSAIMADQGYSVLSYFVTDESKKTESNEQTADELPKGS</sequence>
<dbReference type="Proteomes" id="UP000319976">
    <property type="component" value="Chromosome"/>
</dbReference>
<name>A0A517T8R5_9PLAN</name>
<dbReference type="KEGG" id="chya:V22_20070"/>
<keyword evidence="1" id="KW-0472">Membrane</keyword>
<evidence type="ECO:0000313" key="3">
    <source>
        <dbReference type="Proteomes" id="UP000319976"/>
    </source>
</evidence>
<reference evidence="2 3" key="1">
    <citation type="submission" date="2019-02" db="EMBL/GenBank/DDBJ databases">
        <title>Deep-cultivation of Planctomycetes and their phenomic and genomic characterization uncovers novel biology.</title>
        <authorList>
            <person name="Wiegand S."/>
            <person name="Jogler M."/>
            <person name="Boedeker C."/>
            <person name="Pinto D."/>
            <person name="Vollmers J."/>
            <person name="Rivas-Marin E."/>
            <person name="Kohn T."/>
            <person name="Peeters S.H."/>
            <person name="Heuer A."/>
            <person name="Rast P."/>
            <person name="Oberbeckmann S."/>
            <person name="Bunk B."/>
            <person name="Jeske O."/>
            <person name="Meyerdierks A."/>
            <person name="Storesund J.E."/>
            <person name="Kallscheuer N."/>
            <person name="Luecker S."/>
            <person name="Lage O.M."/>
            <person name="Pohl T."/>
            <person name="Merkel B.J."/>
            <person name="Hornburger P."/>
            <person name="Mueller R.-W."/>
            <person name="Bruemmer F."/>
            <person name="Labrenz M."/>
            <person name="Spormann A.M."/>
            <person name="Op den Camp H."/>
            <person name="Overmann J."/>
            <person name="Amann R."/>
            <person name="Jetten M.S.M."/>
            <person name="Mascher T."/>
            <person name="Medema M.H."/>
            <person name="Devos D.P."/>
            <person name="Kaster A.-K."/>
            <person name="Ovreas L."/>
            <person name="Rohde M."/>
            <person name="Galperin M.Y."/>
            <person name="Jogler C."/>
        </authorList>
    </citation>
    <scope>NUCLEOTIDE SEQUENCE [LARGE SCALE GENOMIC DNA]</scope>
    <source>
        <strain evidence="2 3">V22</strain>
    </source>
</reference>
<keyword evidence="1" id="KW-0812">Transmembrane</keyword>
<feature type="transmembrane region" description="Helical" evidence="1">
    <location>
        <begin position="35"/>
        <end position="59"/>
    </location>
</feature>
<dbReference type="EMBL" id="CP036316">
    <property type="protein sequence ID" value="QDT64766.1"/>
    <property type="molecule type" value="Genomic_DNA"/>
</dbReference>
<keyword evidence="3" id="KW-1185">Reference proteome</keyword>
<accession>A0A517T8R5</accession>
<dbReference type="RefSeq" id="WP_145262206.1">
    <property type="nucleotide sequence ID" value="NZ_CP036316.1"/>
</dbReference>
<keyword evidence="1" id="KW-1133">Transmembrane helix</keyword>
<organism evidence="2 3">
    <name type="scientific">Calycomorphotria hydatis</name>
    <dbReference type="NCBI Taxonomy" id="2528027"/>
    <lineage>
        <taxon>Bacteria</taxon>
        <taxon>Pseudomonadati</taxon>
        <taxon>Planctomycetota</taxon>
        <taxon>Planctomycetia</taxon>
        <taxon>Planctomycetales</taxon>
        <taxon>Planctomycetaceae</taxon>
        <taxon>Calycomorphotria</taxon>
    </lineage>
</organism>
<dbReference type="AlphaFoldDB" id="A0A517T8R5"/>
<evidence type="ECO:0000313" key="2">
    <source>
        <dbReference type="EMBL" id="QDT64766.1"/>
    </source>
</evidence>
<evidence type="ECO:0000256" key="1">
    <source>
        <dbReference type="SAM" id="Phobius"/>
    </source>
</evidence>
<feature type="transmembrane region" description="Helical" evidence="1">
    <location>
        <begin position="6"/>
        <end position="23"/>
    </location>
</feature>
<feature type="transmembrane region" description="Helical" evidence="1">
    <location>
        <begin position="110"/>
        <end position="129"/>
    </location>
</feature>
<protein>
    <submittedName>
        <fullName evidence="2">Uncharacterized protein</fullName>
    </submittedName>
</protein>
<proteinExistence type="predicted"/>
<gene>
    <name evidence="2" type="ORF">V22_20070</name>
</gene>